<evidence type="ECO:0000313" key="3">
    <source>
        <dbReference type="EMBL" id="ASY20517.1"/>
    </source>
</evidence>
<name>A0A249KUT8_9ACTN</name>
<keyword evidence="1 3" id="KW-0808">Transferase</keyword>
<evidence type="ECO:0000256" key="1">
    <source>
        <dbReference type="ARBA" id="ARBA00022679"/>
    </source>
</evidence>
<dbReference type="OrthoDB" id="832722at2"/>
<organism evidence="3 4">
    <name type="scientific">Candidatus Planktophila vernalis</name>
    <dbReference type="NCBI Taxonomy" id="1884907"/>
    <lineage>
        <taxon>Bacteria</taxon>
        <taxon>Bacillati</taxon>
        <taxon>Actinomycetota</taxon>
        <taxon>Actinomycetes</taxon>
        <taxon>Candidatus Nanopelagicales</taxon>
        <taxon>Candidatus Nanopelagicaceae</taxon>
        <taxon>Candidatus Planktophila</taxon>
    </lineage>
</organism>
<dbReference type="GO" id="GO:0016757">
    <property type="term" value="F:glycosyltransferase activity"/>
    <property type="evidence" value="ECO:0007669"/>
    <property type="project" value="InterPro"/>
</dbReference>
<sequence length="324" mass="36558">MKKLLYVVDRIGIHENRFYGAMAEEFDVDILPIDEPLGANQNFARMSKEADLIVAGPLSDPISRIPFESQTPILGICYASEINEIKSVRQIQTNVLRCSAIVTDSGYISKELRLNFKYNKPIYETKYGCDWANFSKYEPKFKESPSIIVLRNWSQLYCNEIILAALAGMHESGIPFNCTFVGAGPDLASGKIIAKKYGFEDKVSFLGNIENQHLPELMSQHWMYLSAAKSDGTSVSLLEALSMGMICLTTNFPTNQFIEDEKIGKNFETSNIRDLIEKILYLSSLASKEKSRMSLKARSYGKNEAQWSENSKVLLKAIYQTFKS</sequence>
<dbReference type="SUPFAM" id="SSF53756">
    <property type="entry name" value="UDP-Glycosyltransferase/glycogen phosphorylase"/>
    <property type="match status" value="1"/>
</dbReference>
<dbReference type="EMBL" id="CP016776">
    <property type="protein sequence ID" value="ASY20517.1"/>
    <property type="molecule type" value="Genomic_DNA"/>
</dbReference>
<dbReference type="KEGG" id="pvn:A7sIIA15_06720"/>
<dbReference type="Pfam" id="PF00534">
    <property type="entry name" value="Glycos_transf_1"/>
    <property type="match status" value="1"/>
</dbReference>
<evidence type="ECO:0000259" key="2">
    <source>
        <dbReference type="Pfam" id="PF00534"/>
    </source>
</evidence>
<dbReference type="Gene3D" id="3.40.50.2000">
    <property type="entry name" value="Glycogen Phosphorylase B"/>
    <property type="match status" value="2"/>
</dbReference>
<keyword evidence="4" id="KW-1185">Reference proteome</keyword>
<evidence type="ECO:0000313" key="4">
    <source>
        <dbReference type="Proteomes" id="UP000217186"/>
    </source>
</evidence>
<gene>
    <name evidence="3" type="ORF">A7sIIA15_06720</name>
</gene>
<dbReference type="PANTHER" id="PTHR12526">
    <property type="entry name" value="GLYCOSYLTRANSFERASE"/>
    <property type="match status" value="1"/>
</dbReference>
<dbReference type="AlphaFoldDB" id="A0A249KUT8"/>
<dbReference type="Proteomes" id="UP000217186">
    <property type="component" value="Chromosome"/>
</dbReference>
<dbReference type="RefSeq" id="WP_095686364.1">
    <property type="nucleotide sequence ID" value="NZ_CP016776.1"/>
</dbReference>
<protein>
    <submittedName>
        <fullName evidence="3">Glycosyltransferase</fullName>
    </submittedName>
</protein>
<proteinExistence type="predicted"/>
<feature type="domain" description="Glycosyl transferase family 1" evidence="2">
    <location>
        <begin position="160"/>
        <end position="298"/>
    </location>
</feature>
<accession>A0A249KUT8</accession>
<reference evidence="3 4" key="1">
    <citation type="submission" date="2016-07" db="EMBL/GenBank/DDBJ databases">
        <title>High microdiversification within the ubiquitous acI lineage of Actinobacteria.</title>
        <authorList>
            <person name="Neuenschwander S.M."/>
            <person name="Salcher M."/>
            <person name="Ghai R."/>
            <person name="Pernthaler J."/>
        </authorList>
    </citation>
    <scope>NUCLEOTIDE SEQUENCE [LARGE SCALE GENOMIC DNA]</scope>
    <source>
        <strain evidence="3">MMS-IIA-15</strain>
    </source>
</reference>
<dbReference type="InterPro" id="IPR001296">
    <property type="entry name" value="Glyco_trans_1"/>
</dbReference>